<organism evidence="2">
    <name type="scientific">Phytophthora nicotianae</name>
    <name type="common">Potato buckeye rot agent</name>
    <name type="synonym">Phytophthora parasitica</name>
    <dbReference type="NCBI Taxonomy" id="4792"/>
    <lineage>
        <taxon>Eukaryota</taxon>
        <taxon>Sar</taxon>
        <taxon>Stramenopiles</taxon>
        <taxon>Oomycota</taxon>
        <taxon>Peronosporomycetes</taxon>
        <taxon>Peronosporales</taxon>
        <taxon>Peronosporaceae</taxon>
        <taxon>Phytophthora</taxon>
    </lineage>
</organism>
<reference evidence="2" key="3">
    <citation type="submission" date="2013-11" db="EMBL/GenBank/DDBJ databases">
        <title>The Genome Sequence of Phytophthora parasitica CJ05E6.</title>
        <authorList>
            <consortium name="The Broad Institute Genomics Platform"/>
            <person name="Russ C."/>
            <person name="Tyler B."/>
            <person name="Panabieres F."/>
            <person name="Shan W."/>
            <person name="Tripathy S."/>
            <person name="Grunwald N."/>
            <person name="Machado M."/>
            <person name="Johnson C.S."/>
            <person name="Arredondo F."/>
            <person name="Hong C."/>
            <person name="Coffey M."/>
            <person name="Young S.K."/>
            <person name="Zeng Q."/>
            <person name="Gargeya S."/>
            <person name="Fitzgerald M."/>
            <person name="Abouelleil A."/>
            <person name="Alvarado L."/>
            <person name="Chapman S.B."/>
            <person name="Gainer-Dewar J."/>
            <person name="Goldberg J."/>
            <person name="Griggs A."/>
            <person name="Gujja S."/>
            <person name="Hansen M."/>
            <person name="Howarth C."/>
            <person name="Imamovic A."/>
            <person name="Ireland A."/>
            <person name="Larimer J."/>
            <person name="McCowan C."/>
            <person name="Murphy C."/>
            <person name="Pearson M."/>
            <person name="Poon T.W."/>
            <person name="Priest M."/>
            <person name="Roberts A."/>
            <person name="Saif S."/>
            <person name="Shea T."/>
            <person name="Sykes S."/>
            <person name="Wortman J."/>
            <person name="Nusbaum C."/>
            <person name="Birren B."/>
        </authorList>
    </citation>
    <scope>NUCLEOTIDE SEQUENCE [LARGE SCALE GENOMIC DNA]</scope>
    <source>
        <strain evidence="2">CJ05E6</strain>
    </source>
</reference>
<dbReference type="EMBL" id="KI682673">
    <property type="protein sequence ID" value="ETL80681.1"/>
    <property type="molecule type" value="Genomic_DNA"/>
</dbReference>
<evidence type="ECO:0000313" key="1">
    <source>
        <dbReference type="EMBL" id="ETK73992.1"/>
    </source>
</evidence>
<reference evidence="1" key="2">
    <citation type="submission" date="2013-11" db="EMBL/GenBank/DDBJ databases">
        <title>The Genome Sequence of Phytophthora parasitica CJ02B3.</title>
        <authorList>
            <consortium name="The Broad Institute Genomics Platform"/>
            <person name="Russ C."/>
            <person name="Tyler B."/>
            <person name="Panabieres F."/>
            <person name="Shan W."/>
            <person name="Tripathy S."/>
            <person name="Grunwald N."/>
            <person name="Machado M."/>
            <person name="Johnson C.S."/>
            <person name="Arredondo F."/>
            <person name="Hong C."/>
            <person name="Coffey M."/>
            <person name="Young S.K."/>
            <person name="Zeng Q."/>
            <person name="Gargeya S."/>
            <person name="Fitzgerald M."/>
            <person name="Abouelleil A."/>
            <person name="Alvarado L."/>
            <person name="Chapman S.B."/>
            <person name="Gainer-Dewar J."/>
            <person name="Goldberg J."/>
            <person name="Griggs A."/>
            <person name="Gujja S."/>
            <person name="Hansen M."/>
            <person name="Howarth C."/>
            <person name="Imamovic A."/>
            <person name="Ireland A."/>
            <person name="Larimer J."/>
            <person name="McCowan C."/>
            <person name="Murphy C."/>
            <person name="Pearson M."/>
            <person name="Poon T.W."/>
            <person name="Priest M."/>
            <person name="Roberts A."/>
            <person name="Saif S."/>
            <person name="Shea T."/>
            <person name="Sykes S."/>
            <person name="Wortman J."/>
            <person name="Nusbaum C."/>
            <person name="Birren B."/>
        </authorList>
    </citation>
    <scope>NUCLEOTIDE SEQUENCE [LARGE SCALE GENOMIC DNA]</scope>
    <source>
        <strain evidence="1">CJ02B3</strain>
    </source>
</reference>
<name>W2HZY5_PHYNI</name>
<evidence type="ECO:0000313" key="3">
    <source>
        <dbReference type="EMBL" id="ETL80681.1"/>
    </source>
</evidence>
<reference evidence="4" key="4">
    <citation type="submission" date="2013-11" db="EMBL/GenBank/DDBJ databases">
        <title>The Genome Sequence of Phytophthora parasitica IAC_01/95.</title>
        <authorList>
            <consortium name="The Broad Institute Genomics Platform"/>
            <person name="Russ C."/>
            <person name="Tyler B."/>
            <person name="Panabieres F."/>
            <person name="Shan W."/>
            <person name="Tripathy S."/>
            <person name="Grunwald N."/>
            <person name="Machado M."/>
            <person name="Johnson C.S."/>
            <person name="Arredondo F."/>
            <person name="Hong C."/>
            <person name="Coffey M."/>
            <person name="Young S.K."/>
            <person name="Zeng Q."/>
            <person name="Gargeya S."/>
            <person name="Fitzgerald M."/>
            <person name="Abouelleil A."/>
            <person name="Alvarado L."/>
            <person name="Chapman S.B."/>
            <person name="Gainer-Dewar J."/>
            <person name="Goldberg J."/>
            <person name="Griggs A."/>
            <person name="Gujja S."/>
            <person name="Hansen M."/>
            <person name="Howarth C."/>
            <person name="Imamovic A."/>
            <person name="Ireland A."/>
            <person name="Larimer J."/>
            <person name="McCowan C."/>
            <person name="Murphy C."/>
            <person name="Pearson M."/>
            <person name="Poon T.W."/>
            <person name="Priest M."/>
            <person name="Roberts A."/>
            <person name="Saif S."/>
            <person name="Shea T."/>
            <person name="Sykes S."/>
            <person name="Wortman J."/>
            <person name="Nusbaum C."/>
            <person name="Birren B."/>
        </authorList>
    </citation>
    <scope>NUCLEOTIDE SEQUENCE [LARGE SCALE GENOMIC DNA]</scope>
    <source>
        <strain evidence="4">IAC_01/95</strain>
    </source>
</reference>
<dbReference type="EMBL" id="KI689144">
    <property type="protein sequence ID" value="ETK73992.1"/>
    <property type="molecule type" value="Genomic_DNA"/>
</dbReference>
<reference evidence="3" key="1">
    <citation type="submission" date="2013-11" db="EMBL/GenBank/DDBJ databases">
        <title>The Genome Sequence of Phytophthora parasitica CHvinca01.</title>
        <authorList>
            <consortium name="The Broad Institute Genomics Platform"/>
            <person name="Russ C."/>
            <person name="Tyler B."/>
            <person name="Panabieres F."/>
            <person name="Shan W."/>
            <person name="Tripathy S."/>
            <person name="Grunwald N."/>
            <person name="Machado M."/>
            <person name="Johnson C.S."/>
            <person name="Arredondo F."/>
            <person name="Hong C."/>
            <person name="Coffey M."/>
            <person name="Young S.K."/>
            <person name="Zeng Q."/>
            <person name="Gargeya S."/>
            <person name="Fitzgerald M."/>
            <person name="Abouelleil A."/>
            <person name="Alvarado L."/>
            <person name="Chapman S.B."/>
            <person name="Gainer-Dewar J."/>
            <person name="Goldberg J."/>
            <person name="Griggs A."/>
            <person name="Gujja S."/>
            <person name="Hansen M."/>
            <person name="Howarth C."/>
            <person name="Imamovic A."/>
            <person name="Ireland A."/>
            <person name="Larimer J."/>
            <person name="McCowan C."/>
            <person name="Murphy C."/>
            <person name="Pearson M."/>
            <person name="Poon T.W."/>
            <person name="Priest M."/>
            <person name="Roberts A."/>
            <person name="Saif S."/>
            <person name="Shea T."/>
            <person name="Sykes S."/>
            <person name="Wortman J."/>
            <person name="Nusbaum C."/>
            <person name="Birren B."/>
        </authorList>
    </citation>
    <scope>NUCLEOTIDE SEQUENCE [LARGE SCALE GENOMIC DNA]</scope>
    <source>
        <strain evidence="3">CHvinca01</strain>
    </source>
</reference>
<sequence>MGDSLWYFARHLNIPEKSPSVSEAWTLSFQQMSSNLPDIQT</sequence>
<dbReference type="EMBL" id="KI695910">
    <property type="protein sequence ID" value="ETM33871.1"/>
    <property type="molecule type" value="Genomic_DNA"/>
</dbReference>
<evidence type="ECO:0000313" key="4">
    <source>
        <dbReference type="EMBL" id="ETM33871.1"/>
    </source>
</evidence>
<feature type="non-terminal residue" evidence="2">
    <location>
        <position position="41"/>
    </location>
</feature>
<accession>W2HZY5</accession>
<dbReference type="EMBL" id="KI675950">
    <property type="protein sequence ID" value="ETL27421.1"/>
    <property type="molecule type" value="Genomic_DNA"/>
</dbReference>
<dbReference type="Proteomes" id="UP000054532">
    <property type="component" value="Unassembled WGS sequence"/>
</dbReference>
<dbReference type="Proteomes" id="UP000053236">
    <property type="component" value="Unassembled WGS sequence"/>
</dbReference>
<proteinExistence type="predicted"/>
<protein>
    <submittedName>
        <fullName evidence="2">Uncharacterized protein</fullName>
    </submittedName>
</protein>
<gene>
    <name evidence="4" type="ORF">L914_18939</name>
    <name evidence="1" type="ORF">L915_19136</name>
    <name evidence="2" type="ORF">L916_19031</name>
    <name evidence="3" type="ORF">L917_18849</name>
</gene>
<evidence type="ECO:0000313" key="2">
    <source>
        <dbReference type="EMBL" id="ETL27421.1"/>
    </source>
</evidence>
<dbReference type="Proteomes" id="UP000054423">
    <property type="component" value="Unassembled WGS sequence"/>
</dbReference>
<dbReference type="AlphaFoldDB" id="W2HZY5"/>
<dbReference type="Proteomes" id="UP000053864">
    <property type="component" value="Unassembled WGS sequence"/>
</dbReference>